<name>A0ABV0SDU8_9TELE</name>
<proteinExistence type="predicted"/>
<evidence type="ECO:0000313" key="2">
    <source>
        <dbReference type="Proteomes" id="UP001434883"/>
    </source>
</evidence>
<organism evidence="1 2">
    <name type="scientific">Xenoophorus captivus</name>
    <dbReference type="NCBI Taxonomy" id="1517983"/>
    <lineage>
        <taxon>Eukaryota</taxon>
        <taxon>Metazoa</taxon>
        <taxon>Chordata</taxon>
        <taxon>Craniata</taxon>
        <taxon>Vertebrata</taxon>
        <taxon>Euteleostomi</taxon>
        <taxon>Actinopterygii</taxon>
        <taxon>Neopterygii</taxon>
        <taxon>Teleostei</taxon>
        <taxon>Neoteleostei</taxon>
        <taxon>Acanthomorphata</taxon>
        <taxon>Ovalentaria</taxon>
        <taxon>Atherinomorphae</taxon>
        <taxon>Cyprinodontiformes</taxon>
        <taxon>Goodeidae</taxon>
        <taxon>Xenoophorus</taxon>
    </lineage>
</organism>
<comment type="caution">
    <text evidence="1">The sequence shown here is derived from an EMBL/GenBank/DDBJ whole genome shotgun (WGS) entry which is preliminary data.</text>
</comment>
<sequence length="124" mass="14384">MLVRRRLCVIVAIAAVLLLMLASQSMQRRHILPPRAHLNSRATASTRETGKKLRNEKVIVMVTLTTQWYLSIKSNRKDYTFILSDAFTYLKYLEVVQNLCFCLFGVMGNHGFCRLRWVIVVPNR</sequence>
<protein>
    <recommendedName>
        <fullName evidence="3">Secreted protein</fullName>
    </recommendedName>
</protein>
<accession>A0ABV0SDU8</accession>
<reference evidence="1 2" key="1">
    <citation type="submission" date="2021-06" db="EMBL/GenBank/DDBJ databases">
        <authorList>
            <person name="Palmer J.M."/>
        </authorList>
    </citation>
    <scope>NUCLEOTIDE SEQUENCE [LARGE SCALE GENOMIC DNA]</scope>
    <source>
        <strain evidence="1 2">XC_2019</strain>
        <tissue evidence="1">Muscle</tissue>
    </source>
</reference>
<dbReference type="EMBL" id="JAHRIN010077460">
    <property type="protein sequence ID" value="MEQ2218733.1"/>
    <property type="molecule type" value="Genomic_DNA"/>
</dbReference>
<evidence type="ECO:0008006" key="3">
    <source>
        <dbReference type="Google" id="ProtNLM"/>
    </source>
</evidence>
<gene>
    <name evidence="1" type="ORF">XENOCAPTIV_007401</name>
</gene>
<keyword evidence="2" id="KW-1185">Reference proteome</keyword>
<evidence type="ECO:0000313" key="1">
    <source>
        <dbReference type="EMBL" id="MEQ2218733.1"/>
    </source>
</evidence>
<dbReference type="Proteomes" id="UP001434883">
    <property type="component" value="Unassembled WGS sequence"/>
</dbReference>